<dbReference type="EMBL" id="BART01017074">
    <property type="protein sequence ID" value="GAG74924.1"/>
    <property type="molecule type" value="Genomic_DNA"/>
</dbReference>
<dbReference type="GO" id="GO:0016051">
    <property type="term" value="P:carbohydrate biosynthetic process"/>
    <property type="evidence" value="ECO:0007669"/>
    <property type="project" value="InterPro"/>
</dbReference>
<dbReference type="InterPro" id="IPR013132">
    <property type="entry name" value="PseI/NeuA/B-like_N"/>
</dbReference>
<name>X0ZZE3_9ZZZZ</name>
<reference evidence="2" key="1">
    <citation type="journal article" date="2014" name="Front. Microbiol.">
        <title>High frequency of phylogenetically diverse reductive dehalogenase-homologous genes in deep subseafloor sedimentary metagenomes.</title>
        <authorList>
            <person name="Kawai M."/>
            <person name="Futagami T."/>
            <person name="Toyoda A."/>
            <person name="Takaki Y."/>
            <person name="Nishi S."/>
            <person name="Hori S."/>
            <person name="Arai W."/>
            <person name="Tsubouchi T."/>
            <person name="Morono Y."/>
            <person name="Uchiyama I."/>
            <person name="Ito T."/>
            <person name="Fujiyama A."/>
            <person name="Inagaki F."/>
            <person name="Takami H."/>
        </authorList>
    </citation>
    <scope>NUCLEOTIDE SEQUENCE</scope>
    <source>
        <strain evidence="2">Expedition CK06-06</strain>
    </source>
</reference>
<protein>
    <recommendedName>
        <fullName evidence="1">PseI/NeuA/B-like domain-containing protein</fullName>
    </recommendedName>
</protein>
<dbReference type="PANTHER" id="PTHR42966:SF1">
    <property type="entry name" value="SIALIC ACID SYNTHASE"/>
    <property type="match status" value="1"/>
</dbReference>
<dbReference type="Pfam" id="PF03102">
    <property type="entry name" value="NeuB"/>
    <property type="match status" value="1"/>
</dbReference>
<gene>
    <name evidence="2" type="ORF">S01H4_32613</name>
</gene>
<dbReference type="SUPFAM" id="SSF51569">
    <property type="entry name" value="Aldolase"/>
    <property type="match status" value="1"/>
</dbReference>
<dbReference type="InterPro" id="IPR013785">
    <property type="entry name" value="Aldolase_TIM"/>
</dbReference>
<dbReference type="GO" id="GO:0047444">
    <property type="term" value="F:N-acylneuraminate-9-phosphate synthase activity"/>
    <property type="evidence" value="ECO:0007669"/>
    <property type="project" value="TreeGrafter"/>
</dbReference>
<dbReference type="InterPro" id="IPR051690">
    <property type="entry name" value="PseI-like"/>
</dbReference>
<comment type="caution">
    <text evidence="2">The sequence shown here is derived from an EMBL/GenBank/DDBJ whole genome shotgun (WGS) entry which is preliminary data.</text>
</comment>
<sequence>AKKMIDLASKAKVDAIKFQTFITDKLILKTTPKVKYQKISYNDKEDFYDMIKKYELTKDDFKRLKKYCIKKGLIFLSTPFDNTSVEWLEEIGVPAFKIGSGDMNNFPLLKQICSKGKPILLSTGMATLEEVKESVNYIIQNGIKEIIIFQCTTNYPALYEELNLNVIDTYKREFPSFIIGYGAQVIEKHFILTREDKGVDYQSSLDAQNFIEFIEIFRECEKSIGNKYIRDFTAAELNYRANFKKLDVVIICLINSISPEYRLKNLIK</sequence>
<evidence type="ECO:0000259" key="1">
    <source>
        <dbReference type="Pfam" id="PF03102"/>
    </source>
</evidence>
<proteinExistence type="predicted"/>
<accession>X0ZZE3</accession>
<dbReference type="Gene3D" id="3.20.20.70">
    <property type="entry name" value="Aldolase class I"/>
    <property type="match status" value="1"/>
</dbReference>
<organism evidence="2">
    <name type="scientific">marine sediment metagenome</name>
    <dbReference type="NCBI Taxonomy" id="412755"/>
    <lineage>
        <taxon>unclassified sequences</taxon>
        <taxon>metagenomes</taxon>
        <taxon>ecological metagenomes</taxon>
    </lineage>
</organism>
<dbReference type="PANTHER" id="PTHR42966">
    <property type="entry name" value="N-ACETYLNEURAMINATE SYNTHASE"/>
    <property type="match status" value="1"/>
</dbReference>
<evidence type="ECO:0000313" key="2">
    <source>
        <dbReference type="EMBL" id="GAG74924.1"/>
    </source>
</evidence>
<feature type="domain" description="PseI/NeuA/B-like" evidence="1">
    <location>
        <begin position="4"/>
        <end position="227"/>
    </location>
</feature>
<dbReference type="AlphaFoldDB" id="X0ZZE3"/>
<feature type="non-terminal residue" evidence="2">
    <location>
        <position position="1"/>
    </location>
</feature>